<reference evidence="1 2" key="1">
    <citation type="submission" date="2019-09" db="EMBL/GenBank/DDBJ databases">
        <title>Draft genome of the ectomycorrhizal ascomycete Sphaerosporella brunnea.</title>
        <authorList>
            <consortium name="DOE Joint Genome Institute"/>
            <person name="Benucci G.M."/>
            <person name="Marozzi G."/>
            <person name="Antonielli L."/>
            <person name="Sanchez S."/>
            <person name="Marco P."/>
            <person name="Wang X."/>
            <person name="Falini L.B."/>
            <person name="Barry K."/>
            <person name="Haridas S."/>
            <person name="Lipzen A."/>
            <person name="Labutti K."/>
            <person name="Grigoriev I.V."/>
            <person name="Murat C."/>
            <person name="Martin F."/>
            <person name="Albertini E."/>
            <person name="Donnini D."/>
            <person name="Bonito G."/>
        </authorList>
    </citation>
    <scope>NUCLEOTIDE SEQUENCE [LARGE SCALE GENOMIC DNA]</scope>
    <source>
        <strain evidence="1 2">Sb_GMNB300</strain>
    </source>
</reference>
<dbReference type="Proteomes" id="UP000326924">
    <property type="component" value="Unassembled WGS sequence"/>
</dbReference>
<organism evidence="1 2">
    <name type="scientific">Sphaerosporella brunnea</name>
    <dbReference type="NCBI Taxonomy" id="1250544"/>
    <lineage>
        <taxon>Eukaryota</taxon>
        <taxon>Fungi</taxon>
        <taxon>Dikarya</taxon>
        <taxon>Ascomycota</taxon>
        <taxon>Pezizomycotina</taxon>
        <taxon>Pezizomycetes</taxon>
        <taxon>Pezizales</taxon>
        <taxon>Pyronemataceae</taxon>
        <taxon>Sphaerosporella</taxon>
    </lineage>
</organism>
<dbReference type="InParanoid" id="A0A5J5EPC4"/>
<dbReference type="AlphaFoldDB" id="A0A5J5EPC4"/>
<sequence length="448" mass="50096">MPPHPIHSPIHCNPAIIACYQPTRSRSFSHLHFRPLPVIENRWLHKVNHSPRSQFSRIAAVMSEQNNVRFGRVYRSTEPKSNSATASVAATSIDDLLASCLRIVRDGDLLLAVSVDATSKPKHYLVYSQVLCATSAVFSNMLGRNSKFAEAVALRDARKRGDDKPVVAKLEGDDTEMMKIILYALHAQYHNADRALKIEELVKAAIICDKYSLHNALRLIAKTWTTNLRSTTTTNPEDWLLISWVFGPGDIFTQVSKVLILSGSPSQGTEDQLVFGDAKRTLADCVPATVSSKLIERREKYVKDIRSHIEGLECSYLSEDWQTKTTCTVGHNGKECDTLQLGHLYRSLLVSGACTYTNSLNRITADLKKIPVLQLPTTNTHSSSRSNGYCSCGAYVQNYQWSNHNCSYNTPSNRHDNCSWVPKLHNLVDGFSDIKGLSFSDFPLRKWG</sequence>
<gene>
    <name evidence="1" type="ORF">FN846DRAFT_962224</name>
</gene>
<accession>A0A5J5EPC4</accession>
<evidence type="ECO:0000313" key="2">
    <source>
        <dbReference type="Proteomes" id="UP000326924"/>
    </source>
</evidence>
<evidence type="ECO:0000313" key="1">
    <source>
        <dbReference type="EMBL" id="KAA8898504.1"/>
    </source>
</evidence>
<proteinExistence type="predicted"/>
<dbReference type="EMBL" id="VXIS01000183">
    <property type="protein sequence ID" value="KAA8898504.1"/>
    <property type="molecule type" value="Genomic_DNA"/>
</dbReference>
<evidence type="ECO:0008006" key="3">
    <source>
        <dbReference type="Google" id="ProtNLM"/>
    </source>
</evidence>
<comment type="caution">
    <text evidence="1">The sequence shown here is derived from an EMBL/GenBank/DDBJ whole genome shotgun (WGS) entry which is preliminary data.</text>
</comment>
<protein>
    <recommendedName>
        <fullName evidence="3">BTB domain-containing protein</fullName>
    </recommendedName>
</protein>
<name>A0A5J5EPC4_9PEZI</name>
<dbReference type="OrthoDB" id="5326346at2759"/>
<keyword evidence="2" id="KW-1185">Reference proteome</keyword>